<feature type="signal peptide" evidence="1">
    <location>
        <begin position="1"/>
        <end position="19"/>
    </location>
</feature>
<keyword evidence="1" id="KW-0732">Signal</keyword>
<name>A0ABN7B5V2_9HEMI</name>
<keyword evidence="3" id="KW-1185">Reference proteome</keyword>
<feature type="chain" id="PRO_5046609555" description="Protein TsetseEP domain-containing protein" evidence="1">
    <location>
        <begin position="20"/>
        <end position="224"/>
    </location>
</feature>
<dbReference type="EMBL" id="AP028918">
    <property type="protein sequence ID" value="BES99002.1"/>
    <property type="molecule type" value="Genomic_DNA"/>
</dbReference>
<evidence type="ECO:0008006" key="4">
    <source>
        <dbReference type="Google" id="ProtNLM"/>
    </source>
</evidence>
<organism evidence="2 3">
    <name type="scientific">Nesidiocoris tenuis</name>
    <dbReference type="NCBI Taxonomy" id="355587"/>
    <lineage>
        <taxon>Eukaryota</taxon>
        <taxon>Metazoa</taxon>
        <taxon>Ecdysozoa</taxon>
        <taxon>Arthropoda</taxon>
        <taxon>Hexapoda</taxon>
        <taxon>Insecta</taxon>
        <taxon>Pterygota</taxon>
        <taxon>Neoptera</taxon>
        <taxon>Paraneoptera</taxon>
        <taxon>Hemiptera</taxon>
        <taxon>Heteroptera</taxon>
        <taxon>Panheteroptera</taxon>
        <taxon>Cimicomorpha</taxon>
        <taxon>Miridae</taxon>
        <taxon>Dicyphina</taxon>
        <taxon>Nesidiocoris</taxon>
    </lineage>
</organism>
<dbReference type="Proteomes" id="UP001307889">
    <property type="component" value="Chromosome 10"/>
</dbReference>
<gene>
    <name evidence="2" type="ORF">NTJ_11818</name>
</gene>
<evidence type="ECO:0000313" key="3">
    <source>
        <dbReference type="Proteomes" id="UP001307889"/>
    </source>
</evidence>
<reference evidence="2 3" key="1">
    <citation type="submission" date="2023-09" db="EMBL/GenBank/DDBJ databases">
        <title>Nesidiocoris tenuis whole genome shotgun sequence.</title>
        <authorList>
            <person name="Shibata T."/>
            <person name="Shimoda M."/>
            <person name="Kobayashi T."/>
            <person name="Uehara T."/>
        </authorList>
    </citation>
    <scope>NUCLEOTIDE SEQUENCE [LARGE SCALE GENOMIC DNA]</scope>
    <source>
        <strain evidence="2 3">Japan</strain>
    </source>
</reference>
<evidence type="ECO:0000256" key="1">
    <source>
        <dbReference type="SAM" id="SignalP"/>
    </source>
</evidence>
<sequence>MKIELKVFFLLALVAASAAFQVGSRDDRRKSINDMILKLGHIRDNIVSMKPTITTLAKMVDSLTSGQKTDQESAEAALADLNEKKIPPGCLQDATFKLSLAAEPVSNCSSLHIVEDSGEIMYNTANFIALAMLYLDEVDNGLSQCKPWYNIFHSIPCAISYAYTSFKYMTGIVGKAFAMFSANEELFMRIVDQIKCKQEEMFLSRSVPSTSEIINEAYLCAKAN</sequence>
<accession>A0ABN7B5V2</accession>
<proteinExistence type="predicted"/>
<evidence type="ECO:0000313" key="2">
    <source>
        <dbReference type="EMBL" id="BES99002.1"/>
    </source>
</evidence>
<protein>
    <recommendedName>
        <fullName evidence="4">Protein TsetseEP domain-containing protein</fullName>
    </recommendedName>
</protein>